<dbReference type="InterPro" id="IPR045851">
    <property type="entry name" value="AMP-bd_C_sf"/>
</dbReference>
<dbReference type="Pfam" id="PF00501">
    <property type="entry name" value="AMP-binding"/>
    <property type="match status" value="1"/>
</dbReference>
<accession>A0A6J6F572</accession>
<dbReference type="EMBL" id="CAEZZB010000027">
    <property type="protein sequence ID" value="CAB4742528.1"/>
    <property type="molecule type" value="Genomic_DNA"/>
</dbReference>
<protein>
    <submittedName>
        <fullName evidence="2">Unannotated protein</fullName>
    </submittedName>
</protein>
<evidence type="ECO:0000313" key="2">
    <source>
        <dbReference type="EMBL" id="CAB4583951.1"/>
    </source>
</evidence>
<dbReference type="Gene3D" id="3.40.50.12780">
    <property type="entry name" value="N-terminal domain of ligase-like"/>
    <property type="match status" value="1"/>
</dbReference>
<evidence type="ECO:0000259" key="1">
    <source>
        <dbReference type="Pfam" id="PF00501"/>
    </source>
</evidence>
<dbReference type="GO" id="GO:0031956">
    <property type="term" value="F:medium-chain fatty acid-CoA ligase activity"/>
    <property type="evidence" value="ECO:0007669"/>
    <property type="project" value="TreeGrafter"/>
</dbReference>
<dbReference type="EMBL" id="CAEZUG010000002">
    <property type="protein sequence ID" value="CAB4583951.1"/>
    <property type="molecule type" value="Genomic_DNA"/>
</dbReference>
<dbReference type="InterPro" id="IPR042099">
    <property type="entry name" value="ANL_N_sf"/>
</dbReference>
<proteinExistence type="predicted"/>
<dbReference type="Gene3D" id="3.30.300.30">
    <property type="match status" value="1"/>
</dbReference>
<gene>
    <name evidence="2" type="ORF">UFOPK1795_00095</name>
    <name evidence="3" type="ORF">UFOPK2816_00375</name>
</gene>
<name>A0A6J6F572_9ZZZZ</name>
<sequence>MNKNLWKFTKRDPKALLAFKEAEQRQNEVLAELDVRGVKSINLIPKKENRVLVEEARALSKTIPILRANASGKKADAALAPVKVKQAPEIFLDDSQEQPEIEKPAKIKSTTKILRVKKVEPHVHIFPEGGAETPYLSREMNPLDILAYYAKLSPDAIAIVNEKRSITFSQLYIIVRQFAIKFNAAGIQPGDLVVTRLPSTLDWIATLALMSQGAITCSRSGRTPIDPSLSAKYLVSDGSFIWQSHNTLILNDAWIADAEKSDPTELPNLELNADLPCRIIFTNGTIGAEKAVEFSLKLLNARTDQYNRTWLKEKSVMPLLDLSATLGFFTFFSLFLRGEKIVTSSQLNFDTVRVALNQEVEVFVTSPLRAVQLLEILKRTETKMPKLKKVVISGNVPTLKLLNNVASTLNVEVLNIYGSTECGDVSFLQTTADAKPSDMGWVYPEARVQIVDSTGDIVENGVEGRIGTSSATMVHRYFRTNEPNRKVFVERWFYSGDFGYLTVDGRLILTGRDTELIDIGKMKVNPQIIEELVLDYAGVLDCGAFTYKDAAGAHVLSVAIVGDKELNLKLMTSAIARELGEMSPQTYFVTDRIPRDTLGKVLRSELTKSIKAKMASQRNGKGGKS</sequence>
<dbReference type="PANTHER" id="PTHR43201">
    <property type="entry name" value="ACYL-COA SYNTHETASE"/>
    <property type="match status" value="1"/>
</dbReference>
<evidence type="ECO:0000313" key="3">
    <source>
        <dbReference type="EMBL" id="CAB4742528.1"/>
    </source>
</evidence>
<reference evidence="2" key="1">
    <citation type="submission" date="2020-05" db="EMBL/GenBank/DDBJ databases">
        <authorList>
            <person name="Chiriac C."/>
            <person name="Salcher M."/>
            <person name="Ghai R."/>
            <person name="Kavagutti S V."/>
        </authorList>
    </citation>
    <scope>NUCLEOTIDE SEQUENCE</scope>
</reference>
<organism evidence="2">
    <name type="scientific">freshwater metagenome</name>
    <dbReference type="NCBI Taxonomy" id="449393"/>
    <lineage>
        <taxon>unclassified sequences</taxon>
        <taxon>metagenomes</taxon>
        <taxon>ecological metagenomes</taxon>
    </lineage>
</organism>
<dbReference type="InterPro" id="IPR000873">
    <property type="entry name" value="AMP-dep_synth/lig_dom"/>
</dbReference>
<dbReference type="AlphaFoldDB" id="A0A6J6F572"/>
<feature type="domain" description="AMP-dependent synthetase/ligase" evidence="1">
    <location>
        <begin position="150"/>
        <end position="478"/>
    </location>
</feature>
<dbReference type="PANTHER" id="PTHR43201:SF32">
    <property type="entry name" value="2-SUCCINYLBENZOATE--COA LIGASE, CHLOROPLASTIC_PEROXISOMAL"/>
    <property type="match status" value="1"/>
</dbReference>
<dbReference type="GO" id="GO:0006631">
    <property type="term" value="P:fatty acid metabolic process"/>
    <property type="evidence" value="ECO:0007669"/>
    <property type="project" value="TreeGrafter"/>
</dbReference>
<dbReference type="SUPFAM" id="SSF56801">
    <property type="entry name" value="Acetyl-CoA synthetase-like"/>
    <property type="match status" value="1"/>
</dbReference>